<gene>
    <name evidence="3" type="ORF">Esi_0173_0004</name>
</gene>
<organism evidence="3 4">
    <name type="scientific">Ectocarpus siliculosus</name>
    <name type="common">Brown alga</name>
    <name type="synonym">Conferva siliculosa</name>
    <dbReference type="NCBI Taxonomy" id="2880"/>
    <lineage>
        <taxon>Eukaryota</taxon>
        <taxon>Sar</taxon>
        <taxon>Stramenopiles</taxon>
        <taxon>Ochrophyta</taxon>
        <taxon>PX clade</taxon>
        <taxon>Phaeophyceae</taxon>
        <taxon>Ectocarpales</taxon>
        <taxon>Ectocarpaceae</taxon>
        <taxon>Ectocarpus</taxon>
    </lineage>
</organism>
<proteinExistence type="predicted"/>
<evidence type="ECO:0000313" key="3">
    <source>
        <dbReference type="EMBL" id="CBJ30071.1"/>
    </source>
</evidence>
<protein>
    <submittedName>
        <fullName evidence="3">FirrV-1-B30</fullName>
    </submittedName>
</protein>
<dbReference type="SMART" id="SM00710">
    <property type="entry name" value="PbH1"/>
    <property type="match status" value="3"/>
</dbReference>
<feature type="compositionally biased region" description="Low complexity" evidence="1">
    <location>
        <begin position="319"/>
        <end position="336"/>
    </location>
</feature>
<accession>D7FN07</accession>
<dbReference type="Pfam" id="PF13229">
    <property type="entry name" value="Beta_helix"/>
    <property type="match status" value="1"/>
</dbReference>
<dbReference type="InterPro" id="IPR011050">
    <property type="entry name" value="Pectin_lyase_fold/virulence"/>
</dbReference>
<evidence type="ECO:0000313" key="4">
    <source>
        <dbReference type="Proteomes" id="UP000002630"/>
    </source>
</evidence>
<feature type="region of interest" description="Disordered" evidence="1">
    <location>
        <begin position="401"/>
        <end position="437"/>
    </location>
</feature>
<dbReference type="InterPro" id="IPR039448">
    <property type="entry name" value="Beta_helix"/>
</dbReference>
<feature type="region of interest" description="Disordered" evidence="1">
    <location>
        <begin position="192"/>
        <end position="233"/>
    </location>
</feature>
<dbReference type="STRING" id="2880.D7FN07"/>
<feature type="domain" description="Right handed beta helix" evidence="2">
    <location>
        <begin position="31"/>
        <end position="165"/>
    </location>
</feature>
<feature type="compositionally biased region" description="Acidic residues" evidence="1">
    <location>
        <begin position="406"/>
        <end position="428"/>
    </location>
</feature>
<feature type="region of interest" description="Disordered" evidence="1">
    <location>
        <begin position="319"/>
        <end position="338"/>
    </location>
</feature>
<dbReference type="InterPro" id="IPR006626">
    <property type="entry name" value="PbH1"/>
</dbReference>
<dbReference type="Proteomes" id="UP000002630">
    <property type="component" value="Unassembled WGS sequence"/>
</dbReference>
<reference evidence="3 4" key="1">
    <citation type="journal article" date="2010" name="Nature">
        <title>The Ectocarpus genome and the independent evolution of multicellularity in brown algae.</title>
        <authorList>
            <person name="Cock J.M."/>
            <person name="Sterck L."/>
            <person name="Rouze P."/>
            <person name="Scornet D."/>
            <person name="Allen A.E."/>
            <person name="Amoutzias G."/>
            <person name="Anthouard V."/>
            <person name="Artiguenave F."/>
            <person name="Aury J.M."/>
            <person name="Badger J.H."/>
            <person name="Beszteri B."/>
            <person name="Billiau K."/>
            <person name="Bonnet E."/>
            <person name="Bothwell J.H."/>
            <person name="Bowler C."/>
            <person name="Boyen C."/>
            <person name="Brownlee C."/>
            <person name="Carrano C.J."/>
            <person name="Charrier B."/>
            <person name="Cho G.Y."/>
            <person name="Coelho S.M."/>
            <person name="Collen J."/>
            <person name="Corre E."/>
            <person name="Da Silva C."/>
            <person name="Delage L."/>
            <person name="Delaroque N."/>
            <person name="Dittami S.M."/>
            <person name="Doulbeau S."/>
            <person name="Elias M."/>
            <person name="Farnham G."/>
            <person name="Gachon C.M."/>
            <person name="Gschloessl B."/>
            <person name="Heesch S."/>
            <person name="Jabbari K."/>
            <person name="Jubin C."/>
            <person name="Kawai H."/>
            <person name="Kimura K."/>
            <person name="Kloareg B."/>
            <person name="Kupper F.C."/>
            <person name="Lang D."/>
            <person name="Le Bail A."/>
            <person name="Leblanc C."/>
            <person name="Lerouge P."/>
            <person name="Lohr M."/>
            <person name="Lopez P.J."/>
            <person name="Martens C."/>
            <person name="Maumus F."/>
            <person name="Michel G."/>
            <person name="Miranda-Saavedra D."/>
            <person name="Morales J."/>
            <person name="Moreau H."/>
            <person name="Motomura T."/>
            <person name="Nagasato C."/>
            <person name="Napoli C.A."/>
            <person name="Nelson D.R."/>
            <person name="Nyvall-Collen P."/>
            <person name="Peters A.F."/>
            <person name="Pommier C."/>
            <person name="Potin P."/>
            <person name="Poulain J."/>
            <person name="Quesneville H."/>
            <person name="Read B."/>
            <person name="Rensing S.A."/>
            <person name="Ritter A."/>
            <person name="Rousvoal S."/>
            <person name="Samanta M."/>
            <person name="Samson G."/>
            <person name="Schroeder D.C."/>
            <person name="Segurens B."/>
            <person name="Strittmatter M."/>
            <person name="Tonon T."/>
            <person name="Tregear J.W."/>
            <person name="Valentin K."/>
            <person name="von Dassow P."/>
            <person name="Yamagishi T."/>
            <person name="Van de Peer Y."/>
            <person name="Wincker P."/>
        </authorList>
    </citation>
    <scope>NUCLEOTIDE SEQUENCE [LARGE SCALE GENOMIC DNA]</scope>
    <source>
        <strain evidence="4">Ec32 / CCAP1310/4</strain>
    </source>
</reference>
<dbReference type="EMBL" id="FN649760">
    <property type="protein sequence ID" value="CBJ30071.1"/>
    <property type="molecule type" value="Genomic_DNA"/>
</dbReference>
<dbReference type="Gene3D" id="2.160.20.10">
    <property type="entry name" value="Single-stranded right-handed beta-helix, Pectin lyase-like"/>
    <property type="match status" value="1"/>
</dbReference>
<evidence type="ECO:0000259" key="2">
    <source>
        <dbReference type="Pfam" id="PF13229"/>
    </source>
</evidence>
<name>D7FN07_ECTSI</name>
<dbReference type="InParanoid" id="D7FN07"/>
<dbReference type="SUPFAM" id="SSF51126">
    <property type="entry name" value="Pectin lyase-like"/>
    <property type="match status" value="1"/>
</dbReference>
<dbReference type="AlphaFoldDB" id="D7FN07"/>
<keyword evidence="4" id="KW-1185">Reference proteome</keyword>
<evidence type="ECO:0000256" key="1">
    <source>
        <dbReference type="SAM" id="MobiDB-lite"/>
    </source>
</evidence>
<feature type="compositionally biased region" description="Low complexity" evidence="1">
    <location>
        <begin position="192"/>
        <end position="223"/>
    </location>
</feature>
<sequence>MSVNDVLLRLRRKYTLHAWVPRMSQAPFRNIGTSSTQWDDGDNWSDGPDVCQGITVHDNFIRTKGNEGIEVKEGTVETLIEGNEVYMQYDAESGGIGSRGDRSIIRYNHIEDTDGAGVRLGGHTVDGIEYGANNQVYENTMVNCRASGIKVMVTPQGQICGNDIEVPDTDDDADYNYSGGAYYYDPLIPCDSSSSSAPGSTSASVTPAPEPTPEATTEAFAEAMNEESSEPTIESTIAPTPAATLEATPTATLEPTADATIAPTIAPTPAATLEPTTEPTPAATTVPTSEATIAPTIAPTPAATLEATPARTLEPTAEATIAPTTEPTTEPTAEAESTCRDGIEGIDGRVVCCPLECGQCGGTGCSTSGAAYGLGADSCCREPVSSSGKYCDDTGEAPCIYGSAPDADDDDDDNVDTNEGDAEDDDNEVMASRASTTEARSVVRSGVASAEVQDATLLALRTVLALSLAAHQRCTIAADTVTTPTRPRVSL</sequence>
<dbReference type="InterPro" id="IPR012334">
    <property type="entry name" value="Pectin_lyas_fold"/>
</dbReference>